<dbReference type="GO" id="GO:0000027">
    <property type="term" value="P:ribosomal large subunit assembly"/>
    <property type="evidence" value="ECO:0007669"/>
    <property type="project" value="TreeGrafter"/>
</dbReference>
<organism evidence="11 12">
    <name type="scientific">Cryptosporidium parvum (strain Iowa II)</name>
    <dbReference type="NCBI Taxonomy" id="353152"/>
    <lineage>
        <taxon>Eukaryota</taxon>
        <taxon>Sar</taxon>
        <taxon>Alveolata</taxon>
        <taxon>Apicomplexa</taxon>
        <taxon>Conoidasida</taxon>
        <taxon>Coccidia</taxon>
        <taxon>Eucoccidiorida</taxon>
        <taxon>Eimeriorina</taxon>
        <taxon>Cryptosporidiidae</taxon>
        <taxon>Cryptosporidium</taxon>
    </lineage>
</organism>
<dbReference type="HAMAP" id="MF_01337_A">
    <property type="entry name" value="Ribosomal_uL18_A"/>
    <property type="match status" value="1"/>
</dbReference>
<feature type="region of interest" description="Disordered" evidence="9">
    <location>
        <begin position="262"/>
        <end position="281"/>
    </location>
</feature>
<comment type="subcellular location">
    <subcellularLocation>
        <location evidence="2">Cytoplasm</location>
    </subcellularLocation>
    <subcellularLocation>
        <location evidence="1">Nucleus</location>
    </subcellularLocation>
</comment>
<evidence type="ECO:0000256" key="8">
    <source>
        <dbReference type="ARBA" id="ARBA00023274"/>
    </source>
</evidence>
<proteinExistence type="inferred from homology"/>
<dbReference type="GeneID" id="3372472"/>
<evidence type="ECO:0000256" key="5">
    <source>
        <dbReference type="ARBA" id="ARBA00022884"/>
    </source>
</evidence>
<dbReference type="InParanoid" id="Q5CPX4"/>
<protein>
    <submittedName>
        <fullName evidence="11">60S ribosomal protein L5</fullName>
    </submittedName>
</protein>
<dbReference type="KEGG" id="cpv:cgd8_440"/>
<keyword evidence="4" id="KW-0963">Cytoplasm</keyword>
<keyword evidence="8" id="KW-0687">Ribonucleoprotein</keyword>
<dbReference type="GO" id="GO:0005634">
    <property type="term" value="C:nucleus"/>
    <property type="evidence" value="ECO:0007669"/>
    <property type="project" value="UniProtKB-SubCell"/>
</dbReference>
<dbReference type="AlphaFoldDB" id="Q5CPX4"/>
<evidence type="ECO:0000256" key="2">
    <source>
        <dbReference type="ARBA" id="ARBA00004496"/>
    </source>
</evidence>
<dbReference type="GO" id="GO:0003735">
    <property type="term" value="F:structural constituent of ribosome"/>
    <property type="evidence" value="ECO:0007669"/>
    <property type="project" value="InterPro"/>
</dbReference>
<dbReference type="EMBL" id="AAEE01000011">
    <property type="protein sequence ID" value="EAK87510.1"/>
    <property type="molecule type" value="Genomic_DNA"/>
</dbReference>
<dbReference type="GO" id="GO:0008097">
    <property type="term" value="F:5S rRNA binding"/>
    <property type="evidence" value="ECO:0007669"/>
    <property type="project" value="InterPro"/>
</dbReference>
<evidence type="ECO:0000256" key="6">
    <source>
        <dbReference type="ARBA" id="ARBA00022980"/>
    </source>
</evidence>
<sequence length="321" mass="36526">AFLLVSYIKNMAFVKVLKNKAYFSRYQVKPRRRREGKTDYQARRAMISQDKTKYNSPKYRFVVRLTNTKVICQIIYATIEGDRVICSADSTELPRYGVPVGLANFSAAYCTGLLCARRVLKQLNMDKIFTGVGEITGDDYHVEEEAEDRRPFKCILDVGLTRTTSGNRVFAAMKGATDGGIYIPHSPNRFPGFTKGENGAEDSFDAEVLKDRILGKHISNYMSEMQEDDPEKYKAHFSQYIKAGITADKLADMYKNAVKAIHADPSRQKKPARKVTKTRVGNTIKTEKSQYVRHVKLTNQQRKERVQKKIELVAQLAAQEE</sequence>
<reference evidence="11 12" key="1">
    <citation type="journal article" date="2004" name="Science">
        <title>Complete genome sequence of the apicomplexan, Cryptosporidium parvum.</title>
        <authorList>
            <person name="Abrahamsen M.S."/>
            <person name="Templeton T.J."/>
            <person name="Enomoto S."/>
            <person name="Abrahante J.E."/>
            <person name="Zhu G."/>
            <person name="Lancto C.A."/>
            <person name="Deng M."/>
            <person name="Liu C."/>
            <person name="Widmer G."/>
            <person name="Tzipori S."/>
            <person name="Buck G.A."/>
            <person name="Xu P."/>
            <person name="Bankier A.T."/>
            <person name="Dear P.H."/>
            <person name="Konfortov B.A."/>
            <person name="Spriggs H.F."/>
            <person name="Iyer L."/>
            <person name="Anantharaman V."/>
            <person name="Aravind L."/>
            <person name="Kapur V."/>
        </authorList>
    </citation>
    <scope>NUCLEOTIDE SEQUENCE [LARGE SCALE GENOMIC DNA]</scope>
    <source>
        <strain evidence="12">Iowa II</strain>
    </source>
</reference>
<feature type="domain" description="Large ribosomal subunit protein uL18 C-terminal eukaryotes" evidence="10">
    <location>
        <begin position="250"/>
        <end position="313"/>
    </location>
</feature>
<dbReference type="InterPro" id="IPR005485">
    <property type="entry name" value="Rbsml_uL18_euk_arch"/>
</dbReference>
<dbReference type="InterPro" id="IPR057268">
    <property type="entry name" value="Ribosomal_L18"/>
</dbReference>
<evidence type="ECO:0000313" key="11">
    <source>
        <dbReference type="EMBL" id="EAK87510.1"/>
    </source>
</evidence>
<dbReference type="SUPFAM" id="SSF53137">
    <property type="entry name" value="Translational machinery components"/>
    <property type="match status" value="1"/>
</dbReference>
<dbReference type="GO" id="GO:0022625">
    <property type="term" value="C:cytosolic large ribosomal subunit"/>
    <property type="evidence" value="ECO:0007669"/>
    <property type="project" value="TreeGrafter"/>
</dbReference>
<dbReference type="RefSeq" id="XP_625505.1">
    <property type="nucleotide sequence ID" value="XM_625505.1"/>
</dbReference>
<dbReference type="Proteomes" id="UP000006726">
    <property type="component" value="Chromosome 8"/>
</dbReference>
<evidence type="ECO:0000256" key="1">
    <source>
        <dbReference type="ARBA" id="ARBA00004123"/>
    </source>
</evidence>
<keyword evidence="12" id="KW-1185">Reference proteome</keyword>
<evidence type="ECO:0000259" key="10">
    <source>
        <dbReference type="Pfam" id="PF14204"/>
    </source>
</evidence>
<evidence type="ECO:0000256" key="4">
    <source>
        <dbReference type="ARBA" id="ARBA00022490"/>
    </source>
</evidence>
<comment type="similarity">
    <text evidence="3">Belongs to the universal ribosomal protein uL18 family.</text>
</comment>
<evidence type="ECO:0000256" key="9">
    <source>
        <dbReference type="SAM" id="MobiDB-lite"/>
    </source>
</evidence>
<keyword evidence="7" id="KW-0539">Nucleus</keyword>
<evidence type="ECO:0000256" key="3">
    <source>
        <dbReference type="ARBA" id="ARBA00007116"/>
    </source>
</evidence>
<name>Q5CPX4_CRYPI</name>
<gene>
    <name evidence="11" type="ORF">cgd8_440</name>
</gene>
<accession>Q5CPX4</accession>
<dbReference type="FunFam" id="3.30.420.100:FF:000002">
    <property type="entry name" value="60S ribosomal protein L5"/>
    <property type="match status" value="1"/>
</dbReference>
<keyword evidence="5" id="KW-0694">RNA-binding</keyword>
<dbReference type="FunCoup" id="Q5CPX4">
    <property type="interactions" value="396"/>
</dbReference>
<evidence type="ECO:0000256" key="7">
    <source>
        <dbReference type="ARBA" id="ARBA00023242"/>
    </source>
</evidence>
<dbReference type="Gene3D" id="3.30.420.100">
    <property type="match status" value="1"/>
</dbReference>
<dbReference type="PANTHER" id="PTHR23410:SF12">
    <property type="entry name" value="LARGE RIBOSOMAL SUBUNIT PROTEIN UL18"/>
    <property type="match status" value="1"/>
</dbReference>
<dbReference type="InterPro" id="IPR025607">
    <property type="entry name" value="Ribosomal_uL18_C_euk"/>
</dbReference>
<keyword evidence="6 11" id="KW-0689">Ribosomal protein</keyword>
<comment type="caution">
    <text evidence="11">The sequence shown here is derived from an EMBL/GenBank/DDBJ whole genome shotgun (WGS) entry which is preliminary data.</text>
</comment>
<feature type="compositionally biased region" description="Basic residues" evidence="9">
    <location>
        <begin position="268"/>
        <end position="277"/>
    </location>
</feature>
<dbReference type="Pfam" id="PF14204">
    <property type="entry name" value="Ribosomal_L18_c"/>
    <property type="match status" value="1"/>
</dbReference>
<dbReference type="PANTHER" id="PTHR23410">
    <property type="entry name" value="RIBOSOMAL PROTEIN L5-RELATED"/>
    <property type="match status" value="1"/>
</dbReference>
<dbReference type="CDD" id="cd00432">
    <property type="entry name" value="Ribosomal_L18_L5e"/>
    <property type="match status" value="1"/>
</dbReference>
<evidence type="ECO:0000313" key="12">
    <source>
        <dbReference type="Proteomes" id="UP000006726"/>
    </source>
</evidence>
<dbReference type="OMA" id="CQIASAH"/>
<dbReference type="GO" id="GO:0006412">
    <property type="term" value="P:translation"/>
    <property type="evidence" value="ECO:0007669"/>
    <property type="project" value="InterPro"/>
</dbReference>
<dbReference type="PRINTS" id="PR00058">
    <property type="entry name" value="RIBOSOMALL5"/>
</dbReference>
<dbReference type="Pfam" id="PF17144">
    <property type="entry name" value="Ribosomal_L5e"/>
    <property type="match status" value="1"/>
</dbReference>
<feature type="non-terminal residue" evidence="11">
    <location>
        <position position="1"/>
    </location>
</feature>
<dbReference type="OrthoDB" id="1618453at2759"/>
<dbReference type="STRING" id="353152.Q5CPX4"/>